<evidence type="ECO:0000313" key="3">
    <source>
        <dbReference type="Proteomes" id="UP000184275"/>
    </source>
</evidence>
<keyword evidence="3" id="KW-1185">Reference proteome</keyword>
<evidence type="ECO:0000256" key="1">
    <source>
        <dbReference type="SAM" id="Coils"/>
    </source>
</evidence>
<accession>A0A1M6UYC5</accession>
<dbReference type="RefSeq" id="WP_073304493.1">
    <property type="nucleotide sequence ID" value="NZ_FRAW01000016.1"/>
</dbReference>
<keyword evidence="1" id="KW-0175">Coiled coil</keyword>
<dbReference type="AlphaFoldDB" id="A0A1M6UYC5"/>
<sequence>MSITRTIQGKIFITDFQVANEAIKNFPSIKITNNLFSLVTIDEYSSNIEELYKVEATYREMLLEKQHKQEEERKRLEEERKKLEEEKRIIENQKEFLNQLIELEERLRQNKQNSIYNESEIYQREQEEKKVLQDKEKYRNEREAQIIANAQKKGFIVKKRITENNKVKLILQRRDF</sequence>
<organism evidence="2 3">
    <name type="scientific">Fibrobacter intestinalis</name>
    <dbReference type="NCBI Taxonomy" id="28122"/>
    <lineage>
        <taxon>Bacteria</taxon>
        <taxon>Pseudomonadati</taxon>
        <taxon>Fibrobacterota</taxon>
        <taxon>Fibrobacteria</taxon>
        <taxon>Fibrobacterales</taxon>
        <taxon>Fibrobacteraceae</taxon>
        <taxon>Fibrobacter</taxon>
    </lineage>
</organism>
<feature type="coiled-coil region" evidence="1">
    <location>
        <begin position="59"/>
        <end position="144"/>
    </location>
</feature>
<proteinExistence type="predicted"/>
<evidence type="ECO:0000313" key="2">
    <source>
        <dbReference type="EMBL" id="SHK74257.1"/>
    </source>
</evidence>
<gene>
    <name evidence="2" type="ORF">SAMN05720469_1164</name>
</gene>
<dbReference type="EMBL" id="FRAW01000016">
    <property type="protein sequence ID" value="SHK74257.1"/>
    <property type="molecule type" value="Genomic_DNA"/>
</dbReference>
<name>A0A1M6UYC5_9BACT</name>
<reference evidence="3" key="1">
    <citation type="submission" date="2016-11" db="EMBL/GenBank/DDBJ databases">
        <authorList>
            <person name="Varghese N."/>
            <person name="Submissions S."/>
        </authorList>
    </citation>
    <scope>NUCLEOTIDE SEQUENCE [LARGE SCALE GENOMIC DNA]</scope>
    <source>
        <strain evidence="3">UWOS</strain>
    </source>
</reference>
<protein>
    <submittedName>
        <fullName evidence="2">Uncharacterized protein</fullName>
    </submittedName>
</protein>
<dbReference type="Proteomes" id="UP000184275">
    <property type="component" value="Unassembled WGS sequence"/>
</dbReference>